<dbReference type="AlphaFoldDB" id="A0AAD3S5M7"/>
<reference evidence="2" key="1">
    <citation type="submission" date="2023-05" db="EMBL/GenBank/DDBJ databases">
        <title>Nepenthes gracilis genome sequencing.</title>
        <authorList>
            <person name="Fukushima K."/>
        </authorList>
    </citation>
    <scope>NUCLEOTIDE SEQUENCE</scope>
    <source>
        <strain evidence="2">SING2019-196</strain>
    </source>
</reference>
<keyword evidence="3" id="KW-1185">Reference proteome</keyword>
<evidence type="ECO:0000313" key="3">
    <source>
        <dbReference type="Proteomes" id="UP001279734"/>
    </source>
</evidence>
<accession>A0AAD3S5M7</accession>
<protein>
    <submittedName>
        <fullName evidence="2">Uncharacterized protein</fullName>
    </submittedName>
</protein>
<dbReference type="Proteomes" id="UP001279734">
    <property type="component" value="Unassembled WGS sequence"/>
</dbReference>
<evidence type="ECO:0000313" key="2">
    <source>
        <dbReference type="EMBL" id="GMH04734.1"/>
    </source>
</evidence>
<feature type="transmembrane region" description="Helical" evidence="1">
    <location>
        <begin position="59"/>
        <end position="83"/>
    </location>
</feature>
<keyword evidence="1" id="KW-1133">Transmembrane helix</keyword>
<organism evidence="2 3">
    <name type="scientific">Nepenthes gracilis</name>
    <name type="common">Slender pitcher plant</name>
    <dbReference type="NCBI Taxonomy" id="150966"/>
    <lineage>
        <taxon>Eukaryota</taxon>
        <taxon>Viridiplantae</taxon>
        <taxon>Streptophyta</taxon>
        <taxon>Embryophyta</taxon>
        <taxon>Tracheophyta</taxon>
        <taxon>Spermatophyta</taxon>
        <taxon>Magnoliopsida</taxon>
        <taxon>eudicotyledons</taxon>
        <taxon>Gunneridae</taxon>
        <taxon>Pentapetalae</taxon>
        <taxon>Caryophyllales</taxon>
        <taxon>Nepenthaceae</taxon>
        <taxon>Nepenthes</taxon>
    </lineage>
</organism>
<dbReference type="EMBL" id="BSYO01000005">
    <property type="protein sequence ID" value="GMH04734.1"/>
    <property type="molecule type" value="Genomic_DNA"/>
</dbReference>
<comment type="caution">
    <text evidence="2">The sequence shown here is derived from an EMBL/GenBank/DDBJ whole genome shotgun (WGS) entry which is preliminary data.</text>
</comment>
<sequence length="84" mass="9185">MPISFADWTFTGLVASDAVCRLMPPSFAPWLVEVLVLILALSGWVRMGWFPFAGLCCRAGFCSIGAIVLANAIHSFYLMMLLVT</sequence>
<proteinExistence type="predicted"/>
<evidence type="ECO:0000256" key="1">
    <source>
        <dbReference type="SAM" id="Phobius"/>
    </source>
</evidence>
<keyword evidence="1" id="KW-0812">Transmembrane</keyword>
<feature type="transmembrane region" description="Helical" evidence="1">
    <location>
        <begin position="27"/>
        <end position="47"/>
    </location>
</feature>
<name>A0AAD3S5M7_NEPGR</name>
<keyword evidence="1" id="KW-0472">Membrane</keyword>
<gene>
    <name evidence="2" type="ORF">Nepgr_006574</name>
</gene>